<evidence type="ECO:0000313" key="2">
    <source>
        <dbReference type="Proteomes" id="UP000233556"/>
    </source>
</evidence>
<evidence type="ECO:0000313" key="1">
    <source>
        <dbReference type="EMBL" id="PKU38227.1"/>
    </source>
</evidence>
<dbReference type="AlphaFoldDB" id="A0A2I0TWP4"/>
<dbReference type="Proteomes" id="UP000233556">
    <property type="component" value="Unassembled WGS sequence"/>
</dbReference>
<sequence>MVCTCRSWRAIVSLSDWFAGIQEQCQDYPRHPVSCAAGPAVAKSDAKAFSPETFLCSLEASGGFHPNFKFWVLVDWLSPRNCSEDCDFGGEGSYAALITAIPELFEECVITGLTFIFCGSPFFRVSEIITEGWGQSWLHKGESSSKRSKEANRPFKDIYR</sequence>
<gene>
    <name evidence="1" type="ORF">llap_11469</name>
</gene>
<reference evidence="2" key="2">
    <citation type="submission" date="2017-12" db="EMBL/GenBank/DDBJ databases">
        <title>Genome sequence of the Bar-tailed Godwit (Limosa lapponica baueri).</title>
        <authorList>
            <person name="Lima N.C.B."/>
            <person name="Parody-Merino A.M."/>
            <person name="Battley P.F."/>
            <person name="Fidler A.E."/>
            <person name="Prosdocimi F."/>
        </authorList>
    </citation>
    <scope>NUCLEOTIDE SEQUENCE [LARGE SCALE GENOMIC DNA]</scope>
</reference>
<proteinExistence type="predicted"/>
<name>A0A2I0TWP4_LIMLA</name>
<reference evidence="2" key="1">
    <citation type="submission" date="2017-11" db="EMBL/GenBank/DDBJ databases">
        <authorList>
            <person name="Lima N.C."/>
            <person name="Parody-Merino A.M."/>
            <person name="Battley P.F."/>
            <person name="Fidler A.E."/>
            <person name="Prosdocimi F."/>
        </authorList>
    </citation>
    <scope>NUCLEOTIDE SEQUENCE [LARGE SCALE GENOMIC DNA]</scope>
</reference>
<organism evidence="1 2">
    <name type="scientific">Limosa lapponica baueri</name>
    <dbReference type="NCBI Taxonomy" id="1758121"/>
    <lineage>
        <taxon>Eukaryota</taxon>
        <taxon>Metazoa</taxon>
        <taxon>Chordata</taxon>
        <taxon>Craniata</taxon>
        <taxon>Vertebrata</taxon>
        <taxon>Euteleostomi</taxon>
        <taxon>Archelosauria</taxon>
        <taxon>Archosauria</taxon>
        <taxon>Dinosauria</taxon>
        <taxon>Saurischia</taxon>
        <taxon>Theropoda</taxon>
        <taxon>Coelurosauria</taxon>
        <taxon>Aves</taxon>
        <taxon>Neognathae</taxon>
        <taxon>Neoaves</taxon>
        <taxon>Charadriiformes</taxon>
        <taxon>Scolopacidae</taxon>
        <taxon>Limosa</taxon>
    </lineage>
</organism>
<protein>
    <submittedName>
        <fullName evidence="1">Uncharacterized protein</fullName>
    </submittedName>
</protein>
<dbReference type="EMBL" id="KZ506813">
    <property type="protein sequence ID" value="PKU38227.1"/>
    <property type="molecule type" value="Genomic_DNA"/>
</dbReference>
<keyword evidence="2" id="KW-1185">Reference proteome</keyword>
<accession>A0A2I0TWP4</accession>